<sequence>MVPGNCKFIALSTGCHLSESSALSANELKKGDHRLNALDAYDQSQRVVVEGFDIALKQISNMQSRRSLSTFTHPTSFIAWTEFWQVILDPKRSWEIRRITKG</sequence>
<comment type="caution">
    <text evidence="1">The sequence shown here is derived from an EMBL/GenBank/DDBJ whole genome shotgun (WGS) entry which is preliminary data.</text>
</comment>
<dbReference type="EMBL" id="JAYMYQ010000008">
    <property type="protein sequence ID" value="KAK7315224.1"/>
    <property type="molecule type" value="Genomic_DNA"/>
</dbReference>
<protein>
    <submittedName>
        <fullName evidence="1">Uncharacterized protein</fullName>
    </submittedName>
</protein>
<dbReference type="Proteomes" id="UP001367508">
    <property type="component" value="Unassembled WGS sequence"/>
</dbReference>
<gene>
    <name evidence="1" type="ORF">VNO77_33761</name>
</gene>
<reference evidence="1 2" key="1">
    <citation type="submission" date="2024-01" db="EMBL/GenBank/DDBJ databases">
        <title>The genomes of 5 underutilized Papilionoideae crops provide insights into root nodulation and disease resistanc.</title>
        <authorList>
            <person name="Jiang F."/>
        </authorList>
    </citation>
    <scope>NUCLEOTIDE SEQUENCE [LARGE SCALE GENOMIC DNA]</scope>
    <source>
        <strain evidence="1">LVBAO_FW01</strain>
        <tissue evidence="1">Leaves</tissue>
    </source>
</reference>
<accession>A0AAN9KDY2</accession>
<dbReference type="AlphaFoldDB" id="A0AAN9KDY2"/>
<evidence type="ECO:0000313" key="2">
    <source>
        <dbReference type="Proteomes" id="UP001367508"/>
    </source>
</evidence>
<name>A0AAN9KDY2_CANGL</name>
<evidence type="ECO:0000313" key="1">
    <source>
        <dbReference type="EMBL" id="KAK7315224.1"/>
    </source>
</evidence>
<proteinExistence type="predicted"/>
<organism evidence="1 2">
    <name type="scientific">Canavalia gladiata</name>
    <name type="common">Sword bean</name>
    <name type="synonym">Dolichos gladiatus</name>
    <dbReference type="NCBI Taxonomy" id="3824"/>
    <lineage>
        <taxon>Eukaryota</taxon>
        <taxon>Viridiplantae</taxon>
        <taxon>Streptophyta</taxon>
        <taxon>Embryophyta</taxon>
        <taxon>Tracheophyta</taxon>
        <taxon>Spermatophyta</taxon>
        <taxon>Magnoliopsida</taxon>
        <taxon>eudicotyledons</taxon>
        <taxon>Gunneridae</taxon>
        <taxon>Pentapetalae</taxon>
        <taxon>rosids</taxon>
        <taxon>fabids</taxon>
        <taxon>Fabales</taxon>
        <taxon>Fabaceae</taxon>
        <taxon>Papilionoideae</taxon>
        <taxon>50 kb inversion clade</taxon>
        <taxon>NPAAA clade</taxon>
        <taxon>indigoferoid/millettioid clade</taxon>
        <taxon>Phaseoleae</taxon>
        <taxon>Canavalia</taxon>
    </lineage>
</organism>
<keyword evidence="2" id="KW-1185">Reference proteome</keyword>